<name>A0ACC4DA74_PURLI</name>
<dbReference type="EMBL" id="JBGNUJ010000012">
    <property type="protein sequence ID" value="KAL3953266.1"/>
    <property type="molecule type" value="Genomic_DNA"/>
</dbReference>
<protein>
    <submittedName>
        <fullName evidence="1">Uncharacterized protein</fullName>
    </submittedName>
</protein>
<comment type="caution">
    <text evidence="1">The sequence shown here is derived from an EMBL/GenBank/DDBJ whole genome shotgun (WGS) entry which is preliminary data.</text>
</comment>
<dbReference type="Proteomes" id="UP001638806">
    <property type="component" value="Unassembled WGS sequence"/>
</dbReference>
<evidence type="ECO:0000313" key="1">
    <source>
        <dbReference type="EMBL" id="KAL3953266.1"/>
    </source>
</evidence>
<keyword evidence="2" id="KW-1185">Reference proteome</keyword>
<reference evidence="1" key="1">
    <citation type="submission" date="2024-12" db="EMBL/GenBank/DDBJ databases">
        <title>Comparative genomics and development of molecular markers within Purpureocillium lilacinum and among Purpureocillium species.</title>
        <authorList>
            <person name="Yeh Z.-Y."/>
            <person name="Ni N.-T."/>
            <person name="Lo P.-H."/>
            <person name="Mushyakhwo K."/>
            <person name="Lin C.-F."/>
            <person name="Nai Y.-S."/>
        </authorList>
    </citation>
    <scope>NUCLEOTIDE SEQUENCE</scope>
    <source>
        <strain evidence="1">NCHU-NPUST-175</strain>
    </source>
</reference>
<evidence type="ECO:0000313" key="2">
    <source>
        <dbReference type="Proteomes" id="UP001638806"/>
    </source>
</evidence>
<organism evidence="1 2">
    <name type="scientific">Purpureocillium lilacinum</name>
    <name type="common">Paecilomyces lilacinus</name>
    <dbReference type="NCBI Taxonomy" id="33203"/>
    <lineage>
        <taxon>Eukaryota</taxon>
        <taxon>Fungi</taxon>
        <taxon>Dikarya</taxon>
        <taxon>Ascomycota</taxon>
        <taxon>Pezizomycotina</taxon>
        <taxon>Sordariomycetes</taxon>
        <taxon>Hypocreomycetidae</taxon>
        <taxon>Hypocreales</taxon>
        <taxon>Ophiocordycipitaceae</taxon>
        <taxon>Purpureocillium</taxon>
    </lineage>
</organism>
<sequence length="914" mass="100735">MRSSLLLSPILTAVPSTALYTVKPTSHSSGTPDVSFVSFSIEFSSFPDFAGNKSHPNEFSYNLLNNLGKLSGTKPYVRVGGNTQDYALYNASLQVGLSGIVDPSRSPDYPTTIQIGPAFFESYRTWPGVRFSHGFNLGLGGNSSEGWRTLLDTAPLACAAIGRDNFYTWEYGNEPNNYATSAQGPVRPKSWDATAFTKQWLNGSEAIRAQMRRHCPELAHGDYLSFMAPSYDDRVSNLNATVAWKEGLDKHGSVRWYSVHNYIDGATSPGVTLQRTLMNHTRTTRDVDEQVAEYKRIMSVNNHHAPLIFGETNSLYNQGKPGLSNSFGATLWGVDFNLYSASAGFKRVHMHQGTNYRYQAWQPIDTDKTAKGTKAPYYGSIAVAAALGDLTRGSISVSSVPMSSDAEAAYAIYNKGSLKRLMVINMHGYNTTKDGAGVDPLPSPAPRPSRSFSFAVEGLRRGAPVRVQRLMANGSDAITGVTFDSWSYNMELDNGKPVRLDNVTTDQHSLADVPQQREPPEMPPEYMTPDVRNAIRTMNARFDWTSPSDPDNPRNFPLAYRVFSTVAITSLATVATVAGAMYAPAQDDVAAYFGCSHEVAVLPLSMYNLGLAFGPLVGAPLSETYGRKAVFVFTAPVFAAFTLGAGFCDSVAALIVCRFFAGMFSSSLINNAPATIIGVLGGGAFAARHWWASVILAFAFYIPVCFTRETYKKVILRRRAFRMGLDTSSQRTSPGRAFRYFATVLIQRPIHMLFTEPIVTLVSLYNGFLYGLLYTFVIAVPWIFREYYQFNKTSEALSFIGLMIGAMIGSILLPTSLFLVAWTAQYRVHWIVPMIFQGAVMLSSLLVYASANLFMLDAYGPFIPLFALQMYKALGVGWATSLLGFVTVAMAPIPWAFWKYGEQLRRRSKYERSS</sequence>
<proteinExistence type="predicted"/>
<gene>
    <name evidence="1" type="ORF">ACCO45_013209</name>
</gene>
<accession>A0ACC4DA74</accession>